<dbReference type="PANTHER" id="PTHR15977:SF15">
    <property type="entry name" value="CILIA- AND FLAGELLA-ASSOCIATED PROTEIN 46"/>
    <property type="match status" value="1"/>
</dbReference>
<dbReference type="OrthoDB" id="68437at2759"/>
<proteinExistence type="predicted"/>
<sequence>EKFNFIKKISLEEAKNTYLNLIDVLNLNSNDNIHMLFLYGVIQCLNSNDESNVIDLNDPLFKDTLIIGEYYRKIYFCEFQKNFYNESSLFINNIDEDFFTCFHNYADLSLLDNLIKKYEGGILDTEASMIDNSNKQNNLLDIKRIKNSVTMESLSNITTHKDNYINAMATENTKMSILNDNNSNNNLNSVECFKNVITIGLASLNYKYVELCSEYLYKLENDDISLKFCYLSLLQNCIYCILYKKILLNTANNIYQFNYIQSILKEQINSGKELYSQNNITFGWNRYYISKNYYNNFKNIPKDIDILILQHSLNKKSLYTGLICKENSQGKNREGNILFDFLEYDINFEEWKTLIKNFNDYIEIYEINSNMIDYIIRKEFLKREENSITEINNQTETENFNSEEMKVNNEYQNPKEDSENVDDNKKTKAENKKNKKKIKKSNSEKSNEEIDNKEECSDKYVINEEQICLEKEIEIEIKENIPENIISEFQNNVGKIIDYLKPIFDHYKKVINTTTIDKKKKSTKKSGPDQEKAKYSVIICCDETFLNLPLSLIFNYFSSWDIIYKEFSYNMLLHRYKEQFGCDKDSQSQNQEFSEVNCLNCLVNFDENAYDKKERIHKDIQINNINELKNILASNNIINKWPGSYFTKIQYAQLKHYFSPPGFLYMSYKRLIDDIPLNKFKFNLTGVNHAILLENISISKYKTKVYKLNRKDMIRTILLLSLYGINNIYYQPYIVDLNANKIILDTIFKCNGLPLKEVLLGSSYKSKVPISSLECFGLPTSLKIRTEKKESVTK</sequence>
<dbReference type="PANTHER" id="PTHR15977">
    <property type="entry name" value="CILIA- AND FLAGELLA-ASSOCIATED PROTEIN 46"/>
    <property type="match status" value="1"/>
</dbReference>
<evidence type="ECO:0000256" key="1">
    <source>
        <dbReference type="SAM" id="MobiDB-lite"/>
    </source>
</evidence>
<reference evidence="2 3" key="1">
    <citation type="submission" date="2016-08" db="EMBL/GenBank/DDBJ databases">
        <title>Genomes of anaerobic fungi encode conserved fungal cellulosomes for biomass hydrolysis.</title>
        <authorList>
            <consortium name="DOE Joint Genome Institute"/>
            <person name="Haitjema C.H."/>
            <person name="Gilmore S.P."/>
            <person name="Henske J.K."/>
            <person name="Solomon K.V."/>
            <person name="De Groot R."/>
            <person name="Kuo A."/>
            <person name="Mondo S.J."/>
            <person name="Salamov A.A."/>
            <person name="Labutti K."/>
            <person name="Zhao Z."/>
            <person name="Chiniquy J."/>
            <person name="Barry K."/>
            <person name="Brewer H.M."/>
            <person name="Purvine S.O."/>
            <person name="Wright A.T."/>
            <person name="Boxma B."/>
            <person name="Van Alen T."/>
            <person name="Hackstein J.H."/>
            <person name="Baker S.E."/>
            <person name="Grigoriev I.V."/>
            <person name="O'Malley M.A."/>
        </authorList>
    </citation>
    <scope>NUCLEOTIDE SEQUENCE [LARGE SCALE GENOMIC DNA]</scope>
    <source>
        <strain evidence="3">finn</strain>
    </source>
</reference>
<dbReference type="STRING" id="1754191.A0A1Y1VBT6"/>
<comment type="caution">
    <text evidence="2">The sequence shown here is derived from an EMBL/GenBank/DDBJ whole genome shotgun (WGS) entry which is preliminary data.</text>
</comment>
<feature type="compositionally biased region" description="Basic and acidic residues" evidence="1">
    <location>
        <begin position="441"/>
        <end position="453"/>
    </location>
</feature>
<evidence type="ECO:0000313" key="3">
    <source>
        <dbReference type="Proteomes" id="UP000193719"/>
    </source>
</evidence>
<evidence type="ECO:0000313" key="2">
    <source>
        <dbReference type="EMBL" id="ORX51360.1"/>
    </source>
</evidence>
<keyword evidence="3" id="KW-1185">Reference proteome</keyword>
<reference evidence="2 3" key="2">
    <citation type="submission" date="2016-08" db="EMBL/GenBank/DDBJ databases">
        <title>Pervasive Adenine N6-methylation of Active Genes in Fungi.</title>
        <authorList>
            <consortium name="DOE Joint Genome Institute"/>
            <person name="Mondo S.J."/>
            <person name="Dannebaum R.O."/>
            <person name="Kuo R.C."/>
            <person name="Labutti K."/>
            <person name="Haridas S."/>
            <person name="Kuo A."/>
            <person name="Salamov A."/>
            <person name="Ahrendt S.R."/>
            <person name="Lipzen A."/>
            <person name="Sullivan W."/>
            <person name="Andreopoulos W.B."/>
            <person name="Clum A."/>
            <person name="Lindquist E."/>
            <person name="Daum C."/>
            <person name="Ramamoorthy G.K."/>
            <person name="Gryganskyi A."/>
            <person name="Culley D."/>
            <person name="Magnuson J.K."/>
            <person name="James T.Y."/>
            <person name="O'Malley M.A."/>
            <person name="Stajich J.E."/>
            <person name="Spatafora J.W."/>
            <person name="Visel A."/>
            <person name="Grigoriev I.V."/>
        </authorList>
    </citation>
    <scope>NUCLEOTIDE SEQUENCE [LARGE SCALE GENOMIC DNA]</scope>
    <source>
        <strain evidence="3">finn</strain>
    </source>
</reference>
<feature type="compositionally biased region" description="Basic and acidic residues" evidence="1">
    <location>
        <begin position="410"/>
        <end position="432"/>
    </location>
</feature>
<accession>A0A1Y1VBT6</accession>
<dbReference type="EMBL" id="MCFH01000018">
    <property type="protein sequence ID" value="ORX51360.1"/>
    <property type="molecule type" value="Genomic_DNA"/>
</dbReference>
<feature type="non-terminal residue" evidence="2">
    <location>
        <position position="1"/>
    </location>
</feature>
<dbReference type="AlphaFoldDB" id="A0A1Y1VBT6"/>
<dbReference type="GO" id="GO:0060294">
    <property type="term" value="P:cilium movement involved in cell motility"/>
    <property type="evidence" value="ECO:0007669"/>
    <property type="project" value="InterPro"/>
</dbReference>
<dbReference type="Proteomes" id="UP000193719">
    <property type="component" value="Unassembled WGS sequence"/>
</dbReference>
<protein>
    <submittedName>
        <fullName evidence="2">Uncharacterized protein</fullName>
    </submittedName>
</protein>
<organism evidence="2 3">
    <name type="scientific">Piromyces finnis</name>
    <dbReference type="NCBI Taxonomy" id="1754191"/>
    <lineage>
        <taxon>Eukaryota</taxon>
        <taxon>Fungi</taxon>
        <taxon>Fungi incertae sedis</taxon>
        <taxon>Chytridiomycota</taxon>
        <taxon>Chytridiomycota incertae sedis</taxon>
        <taxon>Neocallimastigomycetes</taxon>
        <taxon>Neocallimastigales</taxon>
        <taxon>Neocallimastigaceae</taxon>
        <taxon>Piromyces</taxon>
    </lineage>
</organism>
<dbReference type="InterPro" id="IPR039586">
    <property type="entry name" value="CFAP46"/>
</dbReference>
<name>A0A1Y1VBT6_9FUNG</name>
<dbReference type="GO" id="GO:0035082">
    <property type="term" value="P:axoneme assembly"/>
    <property type="evidence" value="ECO:0007669"/>
    <property type="project" value="InterPro"/>
</dbReference>
<feature type="region of interest" description="Disordered" evidence="1">
    <location>
        <begin position="410"/>
        <end position="453"/>
    </location>
</feature>
<gene>
    <name evidence="2" type="ORF">BCR36DRAFT_39851</name>
</gene>